<sequence>MHSRQPQVFVDGPPSRLAFGIDCRCSRPGQWGGELIQSKVTSNVRPILQQSQTCAPAQICTAAALGWQSPHKNWAVLWRACKSKVTSNVRPGGGGGYCVGWQSPHMDWAVLRRASKSKVASNVRPGGGGGYGGGGCGGGVGWQSPHMDWAVLRRAFKSKGAPNVRPGGGGGGYGGGGGGGRGGGNRRPLASFQQQSQRGRKTCRYWD</sequence>
<dbReference type="AlphaFoldDB" id="A0A2D3VGW4"/>
<name>A0A2D3VGW4_9PEZI</name>
<evidence type="ECO:0000313" key="2">
    <source>
        <dbReference type="EMBL" id="CZT22174.1"/>
    </source>
</evidence>
<keyword evidence="3" id="KW-1185">Reference proteome</keyword>
<reference evidence="2 3" key="1">
    <citation type="submission" date="2016-03" db="EMBL/GenBank/DDBJ databases">
        <authorList>
            <person name="Ploux O."/>
        </authorList>
    </citation>
    <scope>NUCLEOTIDE SEQUENCE [LARGE SCALE GENOMIC DNA]</scope>
    <source>
        <strain evidence="2 3">URUG2</strain>
    </source>
</reference>
<feature type="compositionally biased region" description="Basic residues" evidence="1">
    <location>
        <begin position="198"/>
        <end position="207"/>
    </location>
</feature>
<organism evidence="2 3">
    <name type="scientific">Ramularia collo-cygni</name>
    <dbReference type="NCBI Taxonomy" id="112498"/>
    <lineage>
        <taxon>Eukaryota</taxon>
        <taxon>Fungi</taxon>
        <taxon>Dikarya</taxon>
        <taxon>Ascomycota</taxon>
        <taxon>Pezizomycotina</taxon>
        <taxon>Dothideomycetes</taxon>
        <taxon>Dothideomycetidae</taxon>
        <taxon>Mycosphaerellales</taxon>
        <taxon>Mycosphaerellaceae</taxon>
        <taxon>Ramularia</taxon>
    </lineage>
</organism>
<evidence type="ECO:0000256" key="1">
    <source>
        <dbReference type="SAM" id="MobiDB-lite"/>
    </source>
</evidence>
<dbReference type="Proteomes" id="UP000225277">
    <property type="component" value="Unassembled WGS sequence"/>
</dbReference>
<feature type="region of interest" description="Disordered" evidence="1">
    <location>
        <begin position="160"/>
        <end position="207"/>
    </location>
</feature>
<dbReference type="GeneID" id="35603144"/>
<dbReference type="RefSeq" id="XP_023629063.1">
    <property type="nucleotide sequence ID" value="XM_023773295.1"/>
</dbReference>
<dbReference type="EMBL" id="FJUY01000013">
    <property type="protein sequence ID" value="CZT22174.1"/>
    <property type="molecule type" value="Genomic_DNA"/>
</dbReference>
<proteinExistence type="predicted"/>
<evidence type="ECO:0000313" key="3">
    <source>
        <dbReference type="Proteomes" id="UP000225277"/>
    </source>
</evidence>
<protein>
    <submittedName>
        <fullName evidence="2">Uncharacterized protein</fullName>
    </submittedName>
</protein>
<feature type="compositionally biased region" description="Gly residues" evidence="1">
    <location>
        <begin position="166"/>
        <end position="185"/>
    </location>
</feature>
<gene>
    <name evidence="2" type="ORF">RCC_08043</name>
</gene>
<accession>A0A2D3VGW4</accession>